<dbReference type="PANTHER" id="PTHR30266">
    <property type="entry name" value="MECHANOSENSITIVE CHANNEL MSCL"/>
    <property type="match status" value="1"/>
</dbReference>
<evidence type="ECO:0000313" key="7">
    <source>
        <dbReference type="Proteomes" id="UP000231466"/>
    </source>
</evidence>
<gene>
    <name evidence="6" type="ORF">COT89_00935</name>
</gene>
<keyword evidence="2 5" id="KW-0812">Transmembrane</keyword>
<dbReference type="Gene3D" id="1.10.1200.120">
    <property type="entry name" value="Large-conductance mechanosensitive channel, MscL, domain 1"/>
    <property type="match status" value="1"/>
</dbReference>
<reference evidence="7" key="1">
    <citation type="submission" date="2017-09" db="EMBL/GenBank/DDBJ databases">
        <title>Depth-based differentiation of microbial function through sediment-hosted aquifers and enrichment of novel symbionts in the deep terrestrial subsurface.</title>
        <authorList>
            <person name="Probst A.J."/>
            <person name="Ladd B."/>
            <person name="Jarett J.K."/>
            <person name="Geller-Mcgrath D.E."/>
            <person name="Sieber C.M.K."/>
            <person name="Emerson J.B."/>
            <person name="Anantharaman K."/>
            <person name="Thomas B.C."/>
            <person name="Malmstrom R."/>
            <person name="Stieglmeier M."/>
            <person name="Klingl A."/>
            <person name="Woyke T."/>
            <person name="Ryan C.M."/>
            <person name="Banfield J.F."/>
        </authorList>
    </citation>
    <scope>NUCLEOTIDE SEQUENCE [LARGE SCALE GENOMIC DNA]</scope>
</reference>
<dbReference type="Proteomes" id="UP000231466">
    <property type="component" value="Unassembled WGS sequence"/>
</dbReference>
<organism evidence="6 7">
    <name type="scientific">Candidatus Colwellbacteria bacterium CG10_big_fil_rev_8_21_14_0_10_42_22</name>
    <dbReference type="NCBI Taxonomy" id="1974540"/>
    <lineage>
        <taxon>Bacteria</taxon>
        <taxon>Candidatus Colwelliibacteriota</taxon>
    </lineage>
</organism>
<keyword evidence="3 5" id="KW-1133">Transmembrane helix</keyword>
<dbReference type="InterPro" id="IPR037673">
    <property type="entry name" value="MSC/AndL"/>
</dbReference>
<name>A0A2H0VGN8_9BACT</name>
<evidence type="ECO:0000256" key="2">
    <source>
        <dbReference type="ARBA" id="ARBA00022692"/>
    </source>
</evidence>
<evidence type="ECO:0000256" key="5">
    <source>
        <dbReference type="SAM" id="Phobius"/>
    </source>
</evidence>
<dbReference type="SUPFAM" id="SSF81330">
    <property type="entry name" value="Gated mechanosensitive channel"/>
    <property type="match status" value="1"/>
</dbReference>
<evidence type="ECO:0000256" key="3">
    <source>
        <dbReference type="ARBA" id="ARBA00022989"/>
    </source>
</evidence>
<proteinExistence type="predicted"/>
<dbReference type="GO" id="GO:0016020">
    <property type="term" value="C:membrane"/>
    <property type="evidence" value="ECO:0007669"/>
    <property type="project" value="UniProtKB-SubCell"/>
</dbReference>
<dbReference type="Pfam" id="PF01741">
    <property type="entry name" value="MscL"/>
    <property type="match status" value="1"/>
</dbReference>
<comment type="caution">
    <text evidence="6">The sequence shown here is derived from an EMBL/GenBank/DDBJ whole genome shotgun (WGS) entry which is preliminary data.</text>
</comment>
<dbReference type="EMBL" id="PFAH01000002">
    <property type="protein sequence ID" value="PIR98256.1"/>
    <property type="molecule type" value="Genomic_DNA"/>
</dbReference>
<keyword evidence="4 5" id="KW-0472">Membrane</keyword>
<comment type="subcellular location">
    <subcellularLocation>
        <location evidence="1">Membrane</location>
        <topology evidence="1">Multi-pass membrane protein</topology>
    </subcellularLocation>
</comment>
<feature type="transmembrane region" description="Helical" evidence="5">
    <location>
        <begin position="12"/>
        <end position="34"/>
    </location>
</feature>
<dbReference type="PANTHER" id="PTHR30266:SF2">
    <property type="entry name" value="LARGE-CONDUCTANCE MECHANOSENSITIVE CHANNEL"/>
    <property type="match status" value="1"/>
</dbReference>
<dbReference type="GO" id="GO:0008381">
    <property type="term" value="F:mechanosensitive monoatomic ion channel activity"/>
    <property type="evidence" value="ECO:0007669"/>
    <property type="project" value="TreeGrafter"/>
</dbReference>
<evidence type="ECO:0000313" key="6">
    <source>
        <dbReference type="EMBL" id="PIR98256.1"/>
    </source>
</evidence>
<sequence>MRGFIRFIREQGVVGLAVGFILGGAISKVVTSLVENIIQPLLGGLLGSAEGLNSLAIGPVTYGQFITASVDFIIIAAVIYFLVKGLGLDKLDAKKD</sequence>
<feature type="transmembrane region" description="Helical" evidence="5">
    <location>
        <begin position="62"/>
        <end position="83"/>
    </location>
</feature>
<evidence type="ECO:0000256" key="1">
    <source>
        <dbReference type="ARBA" id="ARBA00004141"/>
    </source>
</evidence>
<accession>A0A2H0VGN8</accession>
<evidence type="ECO:0000256" key="4">
    <source>
        <dbReference type="ARBA" id="ARBA00023136"/>
    </source>
</evidence>
<protein>
    <submittedName>
        <fullName evidence="6">Large conductance mechanosensitive channel protein MscL</fullName>
    </submittedName>
</protein>
<dbReference type="AlphaFoldDB" id="A0A2H0VGN8"/>
<dbReference type="InterPro" id="IPR036019">
    <property type="entry name" value="MscL_channel"/>
</dbReference>